<dbReference type="Pfam" id="PF00665">
    <property type="entry name" value="rve"/>
    <property type="match status" value="1"/>
</dbReference>
<dbReference type="InterPro" id="IPR001584">
    <property type="entry name" value="Integrase_cat-core"/>
</dbReference>
<keyword evidence="4" id="KW-1185">Reference proteome</keyword>
<proteinExistence type="predicted"/>
<dbReference type="InterPro" id="IPR036397">
    <property type="entry name" value="RNaseH_sf"/>
</dbReference>
<dbReference type="SUPFAM" id="SSF53098">
    <property type="entry name" value="Ribonuclease H-like"/>
    <property type="match status" value="1"/>
</dbReference>
<evidence type="ECO:0000256" key="1">
    <source>
        <dbReference type="SAM" id="MobiDB-lite"/>
    </source>
</evidence>
<protein>
    <recommendedName>
        <fullName evidence="2">Integrase catalytic domain-containing protein</fullName>
    </recommendedName>
</protein>
<dbReference type="PROSITE" id="PS50994">
    <property type="entry name" value="INTEGRASE"/>
    <property type="match status" value="1"/>
</dbReference>
<organism evidence="3 4">
    <name type="scientific">Aedes albopictus</name>
    <name type="common">Asian tiger mosquito</name>
    <name type="synonym">Stegomyia albopicta</name>
    <dbReference type="NCBI Taxonomy" id="7160"/>
    <lineage>
        <taxon>Eukaryota</taxon>
        <taxon>Metazoa</taxon>
        <taxon>Ecdysozoa</taxon>
        <taxon>Arthropoda</taxon>
        <taxon>Hexapoda</taxon>
        <taxon>Insecta</taxon>
        <taxon>Pterygota</taxon>
        <taxon>Neoptera</taxon>
        <taxon>Endopterygota</taxon>
        <taxon>Diptera</taxon>
        <taxon>Nematocera</taxon>
        <taxon>Culicoidea</taxon>
        <taxon>Culicidae</taxon>
        <taxon>Culicinae</taxon>
        <taxon>Aedini</taxon>
        <taxon>Aedes</taxon>
        <taxon>Stegomyia</taxon>
    </lineage>
</organism>
<feature type="domain" description="Integrase catalytic" evidence="2">
    <location>
        <begin position="1"/>
        <end position="132"/>
    </location>
</feature>
<dbReference type="Gene3D" id="3.30.420.10">
    <property type="entry name" value="Ribonuclease H-like superfamily/Ribonuclease H"/>
    <property type="match status" value="1"/>
</dbReference>
<evidence type="ECO:0000313" key="3">
    <source>
        <dbReference type="EnsemblMetazoa" id="AALFPA23_006885.P9063"/>
    </source>
</evidence>
<accession>A0ABM1Y8W6</accession>
<reference evidence="3" key="2">
    <citation type="submission" date="2025-05" db="UniProtKB">
        <authorList>
            <consortium name="EnsemblMetazoa"/>
        </authorList>
    </citation>
    <scope>IDENTIFICATION</scope>
    <source>
        <strain evidence="3">Foshan</strain>
    </source>
</reference>
<dbReference type="EnsemblMetazoa" id="AALFPA23_006885.R9063">
    <property type="protein sequence ID" value="AALFPA23_006885.P9063"/>
    <property type="gene ID" value="AALFPA23_006885"/>
</dbReference>
<reference evidence="4" key="1">
    <citation type="journal article" date="2015" name="Proc. Natl. Acad. Sci. U.S.A.">
        <title>Genome sequence of the Asian Tiger mosquito, Aedes albopictus, reveals insights into its biology, genetics, and evolution.</title>
        <authorList>
            <person name="Chen X.G."/>
            <person name="Jiang X."/>
            <person name="Gu J."/>
            <person name="Xu M."/>
            <person name="Wu Y."/>
            <person name="Deng Y."/>
            <person name="Zhang C."/>
            <person name="Bonizzoni M."/>
            <person name="Dermauw W."/>
            <person name="Vontas J."/>
            <person name="Armbruster P."/>
            <person name="Huang X."/>
            <person name="Yang Y."/>
            <person name="Zhang H."/>
            <person name="He W."/>
            <person name="Peng H."/>
            <person name="Liu Y."/>
            <person name="Wu K."/>
            <person name="Chen J."/>
            <person name="Lirakis M."/>
            <person name="Topalis P."/>
            <person name="Van Leeuwen T."/>
            <person name="Hall A.B."/>
            <person name="Jiang X."/>
            <person name="Thorpe C."/>
            <person name="Mueller R.L."/>
            <person name="Sun C."/>
            <person name="Waterhouse R.M."/>
            <person name="Yan G."/>
            <person name="Tu Z.J."/>
            <person name="Fang X."/>
            <person name="James A.A."/>
        </authorList>
    </citation>
    <scope>NUCLEOTIDE SEQUENCE [LARGE SCALE GENOMIC DNA]</scope>
    <source>
        <strain evidence="4">Foshan</strain>
    </source>
</reference>
<evidence type="ECO:0000313" key="4">
    <source>
        <dbReference type="Proteomes" id="UP000069940"/>
    </source>
</evidence>
<dbReference type="RefSeq" id="XP_029711608.2">
    <property type="nucleotide sequence ID" value="XM_029855748.2"/>
</dbReference>
<dbReference type="Proteomes" id="UP000069940">
    <property type="component" value="Unassembled WGS sequence"/>
</dbReference>
<feature type="compositionally biased region" description="Acidic residues" evidence="1">
    <location>
        <begin position="232"/>
        <end position="241"/>
    </location>
</feature>
<feature type="region of interest" description="Disordered" evidence="1">
    <location>
        <begin position="213"/>
        <end position="287"/>
    </location>
</feature>
<evidence type="ECO:0000259" key="2">
    <source>
        <dbReference type="PROSITE" id="PS50994"/>
    </source>
</evidence>
<dbReference type="PANTHER" id="PTHR37984:SF5">
    <property type="entry name" value="PROTEIN NYNRIN-LIKE"/>
    <property type="match status" value="1"/>
</dbReference>
<name>A0ABM1Y8W6_AEDAL</name>
<dbReference type="PANTHER" id="PTHR37984">
    <property type="entry name" value="PROTEIN CBG26694"/>
    <property type="match status" value="1"/>
</dbReference>
<dbReference type="InterPro" id="IPR012337">
    <property type="entry name" value="RNaseH-like_sf"/>
</dbReference>
<dbReference type="GeneID" id="115256790"/>
<dbReference type="InterPro" id="IPR050951">
    <property type="entry name" value="Retrovirus_Pol_polyprotein"/>
</dbReference>
<sequence length="298" mass="33902">MSLRNQHASAAVQHPTTSAVTEFLNELFARFGIPNVIVSDNGSQFTSEQFATFCRKNGVQHFRISPYHPQSNGQAERFVDTLKRSLRKINEGENISETLQTFLQPVVRNHHQDEQFNRKHGAVPREFKKGDEVYAKVYTSNTKWQWASGVIIEVIGRVNHNVLLDDWHGRKKLIRSHSNQLKFRCSEEASIEEDSTPLGILVDMFGLQSKRSPAPEIRQVRPQPEAAANPAADEESEEDEIVSAHSEQADSEVEASQSDSQQDEDDQQPPGSIPEPPSARPQRMIRMPSRFEPYLFWK</sequence>